<feature type="transmembrane region" description="Helical" evidence="1">
    <location>
        <begin position="30"/>
        <end position="48"/>
    </location>
</feature>
<dbReference type="Proteomes" id="UP001258315">
    <property type="component" value="Unassembled WGS sequence"/>
</dbReference>
<keyword evidence="3" id="KW-1185">Reference proteome</keyword>
<dbReference type="EMBL" id="JAVLVU010000001">
    <property type="protein sequence ID" value="MDT3405168.1"/>
    <property type="molecule type" value="Genomic_DNA"/>
</dbReference>
<proteinExistence type="predicted"/>
<sequence>MFVKHFLEVLVLTAILVYAFYEITGIDPNPVLILLITFPFFLTYYFSAQSNKSIVPRKGLTTEDLQNINFIKAWQETQGMGFWRYLLVDGAIIFGALMSLYTSAFSGYIFNNDLSSPSKMFELIGESYLTGAIIATCCHYILWKYNERRFDRLTNPIL</sequence>
<evidence type="ECO:0000313" key="3">
    <source>
        <dbReference type="Proteomes" id="UP001258315"/>
    </source>
</evidence>
<keyword evidence="1" id="KW-1133">Transmembrane helix</keyword>
<evidence type="ECO:0000256" key="1">
    <source>
        <dbReference type="SAM" id="Phobius"/>
    </source>
</evidence>
<gene>
    <name evidence="2" type="ORF">QE417_004240</name>
</gene>
<protein>
    <submittedName>
        <fullName evidence="2">Uncharacterized protein</fullName>
    </submittedName>
</protein>
<dbReference type="RefSeq" id="WP_311953370.1">
    <property type="nucleotide sequence ID" value="NZ_JAVLVU010000001.1"/>
</dbReference>
<keyword evidence="1" id="KW-0812">Transmembrane</keyword>
<reference evidence="3" key="1">
    <citation type="submission" date="2023-07" db="EMBL/GenBank/DDBJ databases">
        <title>Functional and genomic diversity of the sorghum phyllosphere microbiome.</title>
        <authorList>
            <person name="Shade A."/>
        </authorList>
    </citation>
    <scope>NUCLEOTIDE SEQUENCE [LARGE SCALE GENOMIC DNA]</scope>
    <source>
        <strain evidence="3">SORGH_AS_0422</strain>
    </source>
</reference>
<keyword evidence="1" id="KW-0472">Membrane</keyword>
<evidence type="ECO:0000313" key="2">
    <source>
        <dbReference type="EMBL" id="MDT3405168.1"/>
    </source>
</evidence>
<accession>A0ABU3GZG6</accession>
<feature type="transmembrane region" description="Helical" evidence="1">
    <location>
        <begin position="7"/>
        <end position="24"/>
    </location>
</feature>
<name>A0ABU3GZG6_9SPHI</name>
<feature type="transmembrane region" description="Helical" evidence="1">
    <location>
        <begin position="82"/>
        <end position="103"/>
    </location>
</feature>
<comment type="caution">
    <text evidence="2">The sequence shown here is derived from an EMBL/GenBank/DDBJ whole genome shotgun (WGS) entry which is preliminary data.</text>
</comment>
<feature type="transmembrane region" description="Helical" evidence="1">
    <location>
        <begin position="123"/>
        <end position="143"/>
    </location>
</feature>
<organism evidence="2 3">
    <name type="scientific">Mucilaginibacter terrae</name>
    <dbReference type="NCBI Taxonomy" id="1955052"/>
    <lineage>
        <taxon>Bacteria</taxon>
        <taxon>Pseudomonadati</taxon>
        <taxon>Bacteroidota</taxon>
        <taxon>Sphingobacteriia</taxon>
        <taxon>Sphingobacteriales</taxon>
        <taxon>Sphingobacteriaceae</taxon>
        <taxon>Mucilaginibacter</taxon>
    </lineage>
</organism>